<proteinExistence type="predicted"/>
<evidence type="ECO:0000313" key="3">
    <source>
        <dbReference type="Proteomes" id="UP000010473"/>
    </source>
</evidence>
<dbReference type="Pfam" id="PF13692">
    <property type="entry name" value="Glyco_trans_1_4"/>
    <property type="match status" value="1"/>
</dbReference>
<name>K9XX12_STAC7</name>
<accession>K9XX12</accession>
<dbReference type="OrthoDB" id="503380at2"/>
<sequence>MTFPAQDRKPKISIVVSDLSSSGAGRWGGAIRPFLLAQALRQLDYDVEMLGVAFGEKSSAIANSAFPIISFPCQSHSGFFQAASKLIHQINGKIIYAVKLKPSSFGLALIKKNFTGRPLILDIDDWELSWHGGDKWKYDFNPKQIARDFWQPKGQLKHPDHPLYLKWIEKLASRADVITIHNQFLQQRFGGIYLPNGKDTSLFNPAQYDSEASRAKYGLSDYKILMFPGAPRPYKGVEDVLIALEKLNRSDLRLVIVGGSPYDDYDLQLQQKWGKWIIQLPKSPVASMPEIIAAAHIIVVPQRDSPATQAQFPLKLTDGMAMAKPILASCVGDIPHILGETGYLVEPNSPEQIATTLELILNDFSTANTKGIAARKRCIKQYSIEAMAEILKPILAKFSII</sequence>
<gene>
    <name evidence="2" type="ordered locus">Sta7437_3120</name>
</gene>
<protein>
    <submittedName>
        <fullName evidence="2">Glycosyl transferase group 1</fullName>
    </submittedName>
</protein>
<dbReference type="PANTHER" id="PTHR46401">
    <property type="entry name" value="GLYCOSYLTRANSFERASE WBBK-RELATED"/>
    <property type="match status" value="1"/>
</dbReference>
<reference evidence="3" key="1">
    <citation type="journal article" date="2013" name="Proc. Natl. Acad. Sci. U.S.A.">
        <title>Improving the coverage of the cyanobacterial phylum using diversity-driven genome sequencing.</title>
        <authorList>
            <person name="Shih P.M."/>
            <person name="Wu D."/>
            <person name="Latifi A."/>
            <person name="Axen S.D."/>
            <person name="Fewer D.P."/>
            <person name="Talla E."/>
            <person name="Calteau A."/>
            <person name="Cai F."/>
            <person name="Tandeau de Marsac N."/>
            <person name="Rippka R."/>
            <person name="Herdman M."/>
            <person name="Sivonen K."/>
            <person name="Coursin T."/>
            <person name="Laurent T."/>
            <person name="Goodwin L."/>
            <person name="Nolan M."/>
            <person name="Davenport K.W."/>
            <person name="Han C.S."/>
            <person name="Rubin E.M."/>
            <person name="Eisen J.A."/>
            <person name="Woyke T."/>
            <person name="Gugger M."/>
            <person name="Kerfeld C.A."/>
        </authorList>
    </citation>
    <scope>NUCLEOTIDE SEQUENCE [LARGE SCALE GENOMIC DNA]</scope>
    <source>
        <strain evidence="3">ATCC 29371 / PCC 7437</strain>
    </source>
</reference>
<dbReference type="Gene3D" id="3.40.50.2000">
    <property type="entry name" value="Glycogen Phosphorylase B"/>
    <property type="match status" value="2"/>
</dbReference>
<dbReference type="SUPFAM" id="SSF53756">
    <property type="entry name" value="UDP-Glycosyltransferase/glycogen phosphorylase"/>
    <property type="match status" value="1"/>
</dbReference>
<dbReference type="GO" id="GO:0016757">
    <property type="term" value="F:glycosyltransferase activity"/>
    <property type="evidence" value="ECO:0007669"/>
    <property type="project" value="TreeGrafter"/>
</dbReference>
<dbReference type="AlphaFoldDB" id="K9XX12"/>
<dbReference type="HOGENOM" id="CLU_686400_0_0_3"/>
<dbReference type="PANTHER" id="PTHR46401:SF2">
    <property type="entry name" value="GLYCOSYLTRANSFERASE WBBK-RELATED"/>
    <property type="match status" value="1"/>
</dbReference>
<dbReference type="STRING" id="111780.Sta7437_3120"/>
<dbReference type="eggNOG" id="COG0438">
    <property type="taxonomic scope" value="Bacteria"/>
</dbReference>
<keyword evidence="1 2" id="KW-0808">Transferase</keyword>
<keyword evidence="3" id="KW-1185">Reference proteome</keyword>
<dbReference type="Proteomes" id="UP000010473">
    <property type="component" value="Chromosome"/>
</dbReference>
<dbReference type="GO" id="GO:0009103">
    <property type="term" value="P:lipopolysaccharide biosynthetic process"/>
    <property type="evidence" value="ECO:0007669"/>
    <property type="project" value="TreeGrafter"/>
</dbReference>
<evidence type="ECO:0000256" key="1">
    <source>
        <dbReference type="ARBA" id="ARBA00022679"/>
    </source>
</evidence>
<dbReference type="PATRIC" id="fig|111780.3.peg.3240"/>
<dbReference type="EMBL" id="CP003653">
    <property type="protein sequence ID" value="AFZ36631.1"/>
    <property type="molecule type" value="Genomic_DNA"/>
</dbReference>
<dbReference type="KEGG" id="scs:Sta7437_3120"/>
<organism evidence="2 3">
    <name type="scientific">Stanieria cyanosphaera (strain ATCC 29371 / PCC 7437)</name>
    <dbReference type="NCBI Taxonomy" id="111780"/>
    <lineage>
        <taxon>Bacteria</taxon>
        <taxon>Bacillati</taxon>
        <taxon>Cyanobacteriota</taxon>
        <taxon>Cyanophyceae</taxon>
        <taxon>Pleurocapsales</taxon>
        <taxon>Dermocarpellaceae</taxon>
        <taxon>Stanieria</taxon>
    </lineage>
</organism>
<evidence type="ECO:0000313" key="2">
    <source>
        <dbReference type="EMBL" id="AFZ36631.1"/>
    </source>
</evidence>
<dbReference type="RefSeq" id="WP_015194296.1">
    <property type="nucleotide sequence ID" value="NC_019748.1"/>
</dbReference>